<dbReference type="EMBL" id="GGFL01014660">
    <property type="protein sequence ID" value="MBW78838.1"/>
    <property type="molecule type" value="Transcribed_RNA"/>
</dbReference>
<reference evidence="1" key="1">
    <citation type="submission" date="2018-01" db="EMBL/GenBank/DDBJ databases">
        <title>An insight into the sialome of Amazonian anophelines.</title>
        <authorList>
            <person name="Ribeiro J.M."/>
            <person name="Scarpassa V."/>
            <person name="Calvo E."/>
        </authorList>
    </citation>
    <scope>NUCLEOTIDE SEQUENCE</scope>
</reference>
<proteinExistence type="predicted"/>
<dbReference type="AlphaFoldDB" id="A0A2M4DP11"/>
<organism evidence="1">
    <name type="scientific">Anopheles darlingi</name>
    <name type="common">Mosquito</name>
    <dbReference type="NCBI Taxonomy" id="43151"/>
    <lineage>
        <taxon>Eukaryota</taxon>
        <taxon>Metazoa</taxon>
        <taxon>Ecdysozoa</taxon>
        <taxon>Arthropoda</taxon>
        <taxon>Hexapoda</taxon>
        <taxon>Insecta</taxon>
        <taxon>Pterygota</taxon>
        <taxon>Neoptera</taxon>
        <taxon>Endopterygota</taxon>
        <taxon>Diptera</taxon>
        <taxon>Nematocera</taxon>
        <taxon>Culicoidea</taxon>
        <taxon>Culicidae</taxon>
        <taxon>Anophelinae</taxon>
        <taxon>Anopheles</taxon>
    </lineage>
</organism>
<accession>A0A2M4DP11</accession>
<name>A0A2M4DP11_ANODA</name>
<evidence type="ECO:0000313" key="1">
    <source>
        <dbReference type="EMBL" id="MBW78838.1"/>
    </source>
</evidence>
<protein>
    <submittedName>
        <fullName evidence="1">Putative secreted protein</fullName>
    </submittedName>
</protein>
<sequence>MGIRFCPQYWVMILAAILHHRNSKPVACKDGGVVVRTIFRAAAAQFYRALAGNGSFRHKPTGRRSLDDLRDGEIVFAN</sequence>